<reference evidence="1" key="1">
    <citation type="journal article" date="2015" name="Nature">
        <title>Complex archaea that bridge the gap between prokaryotes and eukaryotes.</title>
        <authorList>
            <person name="Spang A."/>
            <person name="Saw J.H."/>
            <person name="Jorgensen S.L."/>
            <person name="Zaremba-Niedzwiedzka K."/>
            <person name="Martijn J."/>
            <person name="Lind A.E."/>
            <person name="van Eijk R."/>
            <person name="Schleper C."/>
            <person name="Guy L."/>
            <person name="Ettema T.J."/>
        </authorList>
    </citation>
    <scope>NUCLEOTIDE SEQUENCE</scope>
</reference>
<dbReference type="AlphaFoldDB" id="A0A0F9BH90"/>
<proteinExistence type="predicted"/>
<sequence>MKAKGDRSIFENMGYSGNGLIFTVPKCPKCHRKKYVLFWANALQSRRVTPFGIPTSQNMTISGAEWGCGECKIWFRTPFESHIVLPNGRFKRV</sequence>
<evidence type="ECO:0000313" key="1">
    <source>
        <dbReference type="EMBL" id="KKK89974.1"/>
    </source>
</evidence>
<dbReference type="EMBL" id="LAZR01049301">
    <property type="protein sequence ID" value="KKK89974.1"/>
    <property type="molecule type" value="Genomic_DNA"/>
</dbReference>
<protein>
    <submittedName>
        <fullName evidence="1">Uncharacterized protein</fullName>
    </submittedName>
</protein>
<accession>A0A0F9BH90</accession>
<gene>
    <name evidence="1" type="ORF">LCGC14_2727750</name>
</gene>
<organism evidence="1">
    <name type="scientific">marine sediment metagenome</name>
    <dbReference type="NCBI Taxonomy" id="412755"/>
    <lineage>
        <taxon>unclassified sequences</taxon>
        <taxon>metagenomes</taxon>
        <taxon>ecological metagenomes</taxon>
    </lineage>
</organism>
<comment type="caution">
    <text evidence="1">The sequence shown here is derived from an EMBL/GenBank/DDBJ whole genome shotgun (WGS) entry which is preliminary data.</text>
</comment>
<name>A0A0F9BH90_9ZZZZ</name>